<dbReference type="PROSITE" id="PS00922">
    <property type="entry name" value="TRANSGLYCOSYLASE"/>
    <property type="match status" value="1"/>
</dbReference>
<dbReference type="Gene3D" id="1.10.530.10">
    <property type="match status" value="1"/>
</dbReference>
<dbReference type="CDD" id="cd00118">
    <property type="entry name" value="LysM"/>
    <property type="match status" value="2"/>
</dbReference>
<dbReference type="SMART" id="SM00257">
    <property type="entry name" value="LysM"/>
    <property type="match status" value="2"/>
</dbReference>
<dbReference type="Pfam" id="PF01464">
    <property type="entry name" value="SLT"/>
    <property type="match status" value="1"/>
</dbReference>
<feature type="domain" description="LysM" evidence="3">
    <location>
        <begin position="452"/>
        <end position="495"/>
    </location>
</feature>
<comment type="caution">
    <text evidence="4">The sequence shown here is derived from an EMBL/GenBank/DDBJ whole genome shotgun (WGS) entry which is preliminary data.</text>
</comment>
<dbReference type="InterPro" id="IPR023346">
    <property type="entry name" value="Lysozyme-like_dom_sf"/>
</dbReference>
<dbReference type="InterPro" id="IPR000189">
    <property type="entry name" value="Transglyc_AS"/>
</dbReference>
<comment type="similarity">
    <text evidence="1">Belongs to the transglycosylase Slt family.</text>
</comment>
<name>A0ABV5EXU2_9FLAO</name>
<dbReference type="Pfam" id="PF01476">
    <property type="entry name" value="LysM"/>
    <property type="match status" value="2"/>
</dbReference>
<dbReference type="CDD" id="cd16894">
    <property type="entry name" value="MltD-like"/>
    <property type="match status" value="1"/>
</dbReference>
<dbReference type="InterPro" id="IPR036779">
    <property type="entry name" value="LysM_dom_sf"/>
</dbReference>
<organism evidence="4 5">
    <name type="scientific">Formosa undariae</name>
    <dbReference type="NCBI Taxonomy" id="1325436"/>
    <lineage>
        <taxon>Bacteria</taxon>
        <taxon>Pseudomonadati</taxon>
        <taxon>Bacteroidota</taxon>
        <taxon>Flavobacteriia</taxon>
        <taxon>Flavobacteriales</taxon>
        <taxon>Flavobacteriaceae</taxon>
        <taxon>Formosa</taxon>
    </lineage>
</organism>
<reference evidence="4 5" key="1">
    <citation type="submission" date="2024-09" db="EMBL/GenBank/DDBJ databases">
        <authorList>
            <person name="Sun Q."/>
            <person name="Mori K."/>
        </authorList>
    </citation>
    <scope>NUCLEOTIDE SEQUENCE [LARGE SCALE GENOMIC DNA]</scope>
    <source>
        <strain evidence="4 5">CECT 8286</strain>
    </source>
</reference>
<keyword evidence="2" id="KW-0732">Signal</keyword>
<feature type="signal peptide" evidence="2">
    <location>
        <begin position="1"/>
        <end position="22"/>
    </location>
</feature>
<feature type="chain" id="PRO_5045060996" evidence="2">
    <location>
        <begin position="23"/>
        <end position="565"/>
    </location>
</feature>
<dbReference type="PANTHER" id="PTHR33734">
    <property type="entry name" value="LYSM DOMAIN-CONTAINING GPI-ANCHORED PROTEIN 2"/>
    <property type="match status" value="1"/>
</dbReference>
<dbReference type="RefSeq" id="WP_382380946.1">
    <property type="nucleotide sequence ID" value="NZ_JBHMEZ010000001.1"/>
</dbReference>
<protein>
    <submittedName>
        <fullName evidence="4">LysM peptidoglycan-binding domain-containing protein</fullName>
    </submittedName>
</protein>
<dbReference type="EMBL" id="JBHMEZ010000001">
    <property type="protein sequence ID" value="MFB9052002.1"/>
    <property type="molecule type" value="Genomic_DNA"/>
</dbReference>
<evidence type="ECO:0000259" key="3">
    <source>
        <dbReference type="PROSITE" id="PS51782"/>
    </source>
</evidence>
<evidence type="ECO:0000313" key="5">
    <source>
        <dbReference type="Proteomes" id="UP001589605"/>
    </source>
</evidence>
<evidence type="ECO:0000313" key="4">
    <source>
        <dbReference type="EMBL" id="MFB9052002.1"/>
    </source>
</evidence>
<dbReference type="InterPro" id="IPR018392">
    <property type="entry name" value="LysM"/>
</dbReference>
<accession>A0ABV5EXU2</accession>
<evidence type="ECO:0000256" key="2">
    <source>
        <dbReference type="SAM" id="SignalP"/>
    </source>
</evidence>
<dbReference type="SUPFAM" id="SSF54106">
    <property type="entry name" value="LysM domain"/>
    <property type="match status" value="2"/>
</dbReference>
<dbReference type="PANTHER" id="PTHR33734:SF22">
    <property type="entry name" value="MEMBRANE-BOUND LYTIC MUREIN TRANSGLYCOSYLASE D"/>
    <property type="match status" value="1"/>
</dbReference>
<sequence length="565" mass="64544">MKHRLNSYLFFIACLHITCFYAQDSLTLKVSRGSQTTTTIQRDTLSPKGQITLIVNDLKQDTLVVKAVTELVTEDKLRSGEDHVVDTIIDGQTYYKQAIKPAIDSLSLENLRDHKYSAKVDQLWLDELYSNSLYDSIYESVTELTYDAVDYPELNTDTLKKRLLELDAKTPFNVEYNPGLESVIKSYLKRRRNSLQKLMALSEYYFPMFERELDNYDLPLEIKYLSIVESALKPRAKSRVGATGLWQFMYPTGKYYGLDVSSYVDERSDPLKSTEAAAKYLSKLYSVFGDWDLALAAYNSGPGNVTKAIRRSGGYENYWNIRNYLPRETAGYLPAFLATMYIFEYAEELGFSRIRPEFAYIETDTLHVKQMITLDQVSELTGVKIEELQFLNPAYKLDVIPFIKDETYTLRLPVRAIGPFVANEEEIYAYAKAEFDKREKPLPQFVDSETKTRYTVRSGDYLGKIARNYSVRVSQIKQWNGLRSNNLSIGQRLTIYPRNSGATPSTTSTASANKSVENTYIVKKGDSLWSIAQKYSGISVENIKEWNDISGSRLKPGMSLKISKG</sequence>
<dbReference type="InterPro" id="IPR008258">
    <property type="entry name" value="Transglycosylase_SLT_dom_1"/>
</dbReference>
<dbReference type="Proteomes" id="UP001589605">
    <property type="component" value="Unassembled WGS sequence"/>
</dbReference>
<keyword evidence="5" id="KW-1185">Reference proteome</keyword>
<proteinExistence type="inferred from homology"/>
<dbReference type="PROSITE" id="PS51782">
    <property type="entry name" value="LYSM"/>
    <property type="match status" value="2"/>
</dbReference>
<feature type="domain" description="LysM" evidence="3">
    <location>
        <begin position="518"/>
        <end position="562"/>
    </location>
</feature>
<gene>
    <name evidence="4" type="ORF">ACFFVB_02810</name>
</gene>
<dbReference type="Gene3D" id="3.10.350.10">
    <property type="entry name" value="LysM domain"/>
    <property type="match status" value="2"/>
</dbReference>
<evidence type="ECO:0000256" key="1">
    <source>
        <dbReference type="ARBA" id="ARBA00007734"/>
    </source>
</evidence>
<dbReference type="SUPFAM" id="SSF53955">
    <property type="entry name" value="Lysozyme-like"/>
    <property type="match status" value="1"/>
</dbReference>